<dbReference type="RefSeq" id="XP_037157357.1">
    <property type="nucleotide sequence ID" value="XM_037295356.1"/>
</dbReference>
<dbReference type="AlphaFoldDB" id="A0A8H6KZM4"/>
<evidence type="ECO:0000256" key="1">
    <source>
        <dbReference type="SAM" id="MobiDB-lite"/>
    </source>
</evidence>
<accession>A0A8H6KZM4</accession>
<proteinExistence type="predicted"/>
<reference evidence="2 3" key="1">
    <citation type="journal article" date="2020" name="Genomics">
        <title>Complete, high-quality genomes from long-read metagenomic sequencing of two wolf lichen thalli reveals enigmatic genome architecture.</title>
        <authorList>
            <person name="McKenzie S.K."/>
            <person name="Walston R.F."/>
            <person name="Allen J.L."/>
        </authorList>
    </citation>
    <scope>NUCLEOTIDE SEQUENCE [LARGE SCALE GENOMIC DNA]</scope>
    <source>
        <strain evidence="2">WasteWater1</strain>
    </source>
</reference>
<dbReference type="GeneID" id="59332847"/>
<feature type="compositionally biased region" description="Basic and acidic residues" evidence="1">
    <location>
        <begin position="102"/>
        <end position="115"/>
    </location>
</feature>
<comment type="caution">
    <text evidence="2">The sequence shown here is derived from an EMBL/GenBank/DDBJ whole genome shotgun (WGS) entry which is preliminary data.</text>
</comment>
<sequence>MEFCGASGGAAMYEPTPSGFDQPGLADLFKVQYQGASEMEYHGRVFQEMDNQVDFVHEMDVQERVVQEMGAEKIYWELPAENEPAEIWSSTKGSEENPGSGDVRRNGMSADDKVPEIPSPGRTSEGSSRGYQRSFKMLHPLPMP</sequence>
<evidence type="ECO:0000313" key="3">
    <source>
        <dbReference type="Proteomes" id="UP000593566"/>
    </source>
</evidence>
<gene>
    <name evidence="2" type="ORF">HO133_004439</name>
</gene>
<name>A0A8H6KZM4_9LECA</name>
<protein>
    <submittedName>
        <fullName evidence="2">Uncharacterized protein</fullName>
    </submittedName>
</protein>
<evidence type="ECO:0000313" key="2">
    <source>
        <dbReference type="EMBL" id="KAF6230100.1"/>
    </source>
</evidence>
<feature type="compositionally biased region" description="Polar residues" evidence="1">
    <location>
        <begin position="121"/>
        <end position="131"/>
    </location>
</feature>
<feature type="region of interest" description="Disordered" evidence="1">
    <location>
        <begin position="86"/>
        <end position="144"/>
    </location>
</feature>
<organism evidence="2 3">
    <name type="scientific">Letharia lupina</name>
    <dbReference type="NCBI Taxonomy" id="560253"/>
    <lineage>
        <taxon>Eukaryota</taxon>
        <taxon>Fungi</taxon>
        <taxon>Dikarya</taxon>
        <taxon>Ascomycota</taxon>
        <taxon>Pezizomycotina</taxon>
        <taxon>Lecanoromycetes</taxon>
        <taxon>OSLEUM clade</taxon>
        <taxon>Lecanoromycetidae</taxon>
        <taxon>Lecanorales</taxon>
        <taxon>Lecanorineae</taxon>
        <taxon>Parmeliaceae</taxon>
        <taxon>Letharia</taxon>
    </lineage>
</organism>
<dbReference type="EMBL" id="JACCJB010000002">
    <property type="protein sequence ID" value="KAF6230100.1"/>
    <property type="molecule type" value="Genomic_DNA"/>
</dbReference>
<dbReference type="Proteomes" id="UP000593566">
    <property type="component" value="Unassembled WGS sequence"/>
</dbReference>
<keyword evidence="3" id="KW-1185">Reference proteome</keyword>